<sequence length="348" mass="37343">MTDLRYINLQLFADVTNATTSAATGNNLSAEMKTFYDKVLLREAGPHLVHDQFGQKRDIPRGNGKTIEFRKFNQLPKALTALTEGVTPSGGALDVTSLTATVNQYGYFVRITDVLDLTAIDNVAVEAAQLLGDQAGITMDTIVRNVLQGGTNVLFCPKVASGVETAVTTRAGLDNTSQLTVKAIQRAVATLKSKNVPTINGKYVGIIHPYVAYDLMRDPEWVDAHKYANPTNLYTGELGEIAGVRFVESTEAKVWKDSSCPKIGSTSDYYGVFGTLILGKNAYGVTEVTGGGLQTIVKGKGSGGTADPLDQRSTVGWKGIRTAKILLEQNMVRVESVSDAWSASVEAN</sequence>
<dbReference type="NCBIfam" id="TIGR04387">
    <property type="entry name" value="capsid_maj_N4"/>
    <property type="match status" value="1"/>
</dbReference>
<proteinExistence type="predicted"/>
<name>A0A8S5SRC1_9CAUD</name>
<evidence type="ECO:0000313" key="1">
    <source>
        <dbReference type="EMBL" id="DAF53572.1"/>
    </source>
</evidence>
<protein>
    <submittedName>
        <fullName evidence="1">Major capsid protein</fullName>
    </submittedName>
</protein>
<dbReference type="Pfam" id="PF13252">
    <property type="entry name" value="Phage_capsid_3"/>
    <property type="match status" value="1"/>
</dbReference>
<dbReference type="EMBL" id="BK032658">
    <property type="protein sequence ID" value="DAF53572.1"/>
    <property type="molecule type" value="Genomic_DNA"/>
</dbReference>
<reference evidence="1" key="1">
    <citation type="journal article" date="2021" name="Proc. Natl. Acad. Sci. U.S.A.">
        <title>A Catalog of Tens of Thousands of Viruses from Human Metagenomes Reveals Hidden Associations with Chronic Diseases.</title>
        <authorList>
            <person name="Tisza M.J."/>
            <person name="Buck C.B."/>
        </authorList>
    </citation>
    <scope>NUCLEOTIDE SEQUENCE</scope>
    <source>
        <strain evidence="1">CtIi724</strain>
    </source>
</reference>
<accession>A0A8S5SRC1</accession>
<organism evidence="1">
    <name type="scientific">Podoviridae sp. ctIi724</name>
    <dbReference type="NCBI Taxonomy" id="2827731"/>
    <lineage>
        <taxon>Viruses</taxon>
        <taxon>Duplodnaviria</taxon>
        <taxon>Heunggongvirae</taxon>
        <taxon>Uroviricota</taxon>
        <taxon>Caudoviricetes</taxon>
    </lineage>
</organism>
<dbReference type="InterPro" id="IPR025267">
    <property type="entry name" value="ORF017-like"/>
</dbReference>